<feature type="transmembrane region" description="Helical" evidence="2">
    <location>
        <begin position="390"/>
        <end position="411"/>
    </location>
</feature>
<dbReference type="GO" id="GO:0008237">
    <property type="term" value="F:metallopeptidase activity"/>
    <property type="evidence" value="ECO:0007669"/>
    <property type="project" value="UniProtKB-KW"/>
</dbReference>
<gene>
    <name evidence="4" type="ORF">NC998_08745</name>
</gene>
<name>A0ABV0J5X9_9CYAN</name>
<dbReference type="EMBL" id="JAMPKM010000004">
    <property type="protein sequence ID" value="MEP0817182.1"/>
    <property type="molecule type" value="Genomic_DNA"/>
</dbReference>
<keyword evidence="2" id="KW-0812">Transmembrane</keyword>
<dbReference type="PANTHER" id="PTHR43592">
    <property type="entry name" value="CAAX AMINO TERMINAL PROTEASE"/>
    <property type="match status" value="1"/>
</dbReference>
<feature type="transmembrane region" description="Helical" evidence="2">
    <location>
        <begin position="255"/>
        <end position="278"/>
    </location>
</feature>
<keyword evidence="2" id="KW-1133">Transmembrane helix</keyword>
<feature type="transmembrane region" description="Helical" evidence="2">
    <location>
        <begin position="345"/>
        <end position="367"/>
    </location>
</feature>
<feature type="transmembrane region" description="Helical" evidence="2">
    <location>
        <begin position="432"/>
        <end position="452"/>
    </location>
</feature>
<feature type="transmembrane region" description="Helical" evidence="2">
    <location>
        <begin position="6"/>
        <end position="24"/>
    </location>
</feature>
<dbReference type="Proteomes" id="UP001464891">
    <property type="component" value="Unassembled WGS sequence"/>
</dbReference>
<evidence type="ECO:0000313" key="5">
    <source>
        <dbReference type="Proteomes" id="UP001464891"/>
    </source>
</evidence>
<keyword evidence="4" id="KW-0482">Metalloprotease</keyword>
<organism evidence="4 5">
    <name type="scientific">Trichocoleus desertorum GB2-A4</name>
    <dbReference type="NCBI Taxonomy" id="2933944"/>
    <lineage>
        <taxon>Bacteria</taxon>
        <taxon>Bacillati</taxon>
        <taxon>Cyanobacteriota</taxon>
        <taxon>Cyanophyceae</taxon>
        <taxon>Leptolyngbyales</taxon>
        <taxon>Trichocoleusaceae</taxon>
        <taxon>Trichocoleus</taxon>
    </lineage>
</organism>
<proteinExistence type="predicted"/>
<dbReference type="RefSeq" id="WP_190437929.1">
    <property type="nucleotide sequence ID" value="NZ_JAMPKM010000004.1"/>
</dbReference>
<evidence type="ECO:0000259" key="3">
    <source>
        <dbReference type="Pfam" id="PF02517"/>
    </source>
</evidence>
<feature type="transmembrane region" description="Helical" evidence="2">
    <location>
        <begin position="512"/>
        <end position="533"/>
    </location>
</feature>
<feature type="transmembrane region" description="Helical" evidence="2">
    <location>
        <begin position="306"/>
        <end position="333"/>
    </location>
</feature>
<keyword evidence="5" id="KW-1185">Reference proteome</keyword>
<keyword evidence="4" id="KW-0378">Hydrolase</keyword>
<sequence>MKLKQLILGVLTIIAIAFIGLSLAQSWSQPQVQSRLELYQTNLLLHASEWQGDANSDVDLKDARDKLIGDEPVKAALKQYQEARQSVAGTLAKLETRSQPTLEDRPLARTLKPETQPKVAPATETPAPKTQAQQSQEPILQMTRLIHELDLRLGVLQAQQEQTDAALATWNQLIDTTQPSSQFSSLGKTATALVGLWSTPSSLLPDAELQIKQELDGWFRYQALTRLYKLQQRQTSLSELQTTEQDLAQQAALKLLLIAGIPVFGFLIGIGILVYLVVQWLVKGKQALLVQNGALSWPTLWNGETIWQVLVLFFVGQFFVGQIALPLGLQLLGINPASFDSRTQAIYILAVYALLVTVGLLVLYSSLKPFLPLPDEEYEDWFRIKGGGNWFWWGLGGYFMALPLVILVSLINQQFWQGQGGSNPILPIVLEGRDNVALVIFFLTASVAAPLFEEVMFRGFLLPSLTRYVPVWGAITISAFLFALAHLSLSEILPLMVLGMVLGFVYTRSRNLLAPMLMHSLWNSGTLLSLFILGSGST</sequence>
<feature type="domain" description="CAAX prenyl protease 2/Lysostaphin resistance protein A-like" evidence="3">
    <location>
        <begin position="437"/>
        <end position="524"/>
    </location>
</feature>
<dbReference type="Pfam" id="PF02517">
    <property type="entry name" value="Rce1-like"/>
    <property type="match status" value="1"/>
</dbReference>
<dbReference type="InterPro" id="IPR003675">
    <property type="entry name" value="Rce1/LyrA-like_dom"/>
</dbReference>
<evidence type="ECO:0000256" key="2">
    <source>
        <dbReference type="SAM" id="Phobius"/>
    </source>
</evidence>
<feature type="region of interest" description="Disordered" evidence="1">
    <location>
        <begin position="95"/>
        <end position="136"/>
    </location>
</feature>
<evidence type="ECO:0000256" key="1">
    <source>
        <dbReference type="SAM" id="MobiDB-lite"/>
    </source>
</evidence>
<dbReference type="PANTHER" id="PTHR43592:SF15">
    <property type="entry name" value="CAAX AMINO TERMINAL PROTEASE FAMILY PROTEIN"/>
    <property type="match status" value="1"/>
</dbReference>
<keyword evidence="4" id="KW-0645">Protease</keyword>
<accession>A0ABV0J5X9</accession>
<reference evidence="4 5" key="1">
    <citation type="submission" date="2022-04" db="EMBL/GenBank/DDBJ databases">
        <title>Positive selection, recombination, and allopatry shape intraspecific diversity of widespread and dominant cyanobacteria.</title>
        <authorList>
            <person name="Wei J."/>
            <person name="Shu W."/>
            <person name="Hu C."/>
        </authorList>
    </citation>
    <scope>NUCLEOTIDE SEQUENCE [LARGE SCALE GENOMIC DNA]</scope>
    <source>
        <strain evidence="4 5">GB2-A4</strain>
    </source>
</reference>
<keyword evidence="2" id="KW-0472">Membrane</keyword>
<feature type="transmembrane region" description="Helical" evidence="2">
    <location>
        <begin position="472"/>
        <end position="505"/>
    </location>
</feature>
<protein>
    <submittedName>
        <fullName evidence="4">CPBP family intramembrane metalloprotease</fullName>
    </submittedName>
</protein>
<evidence type="ECO:0000313" key="4">
    <source>
        <dbReference type="EMBL" id="MEP0817182.1"/>
    </source>
</evidence>
<comment type="caution">
    <text evidence="4">The sequence shown here is derived from an EMBL/GenBank/DDBJ whole genome shotgun (WGS) entry which is preliminary data.</text>
</comment>